<dbReference type="SUPFAM" id="SSF56349">
    <property type="entry name" value="DNA breaking-rejoining enzymes"/>
    <property type="match status" value="1"/>
</dbReference>
<dbReference type="InterPro" id="IPR011010">
    <property type="entry name" value="DNA_brk_join_enz"/>
</dbReference>
<dbReference type="Proteomes" id="UP000594205">
    <property type="component" value="Chromosome"/>
</dbReference>
<proteinExistence type="predicted"/>
<feature type="domain" description="Tyr recombinase" evidence="2">
    <location>
        <begin position="338"/>
        <end position="567"/>
    </location>
</feature>
<organism evidence="3 4">
    <name type="scientific">Streptomyces ferrugineus</name>
    <dbReference type="NCBI Taxonomy" id="1413221"/>
    <lineage>
        <taxon>Bacteria</taxon>
        <taxon>Bacillati</taxon>
        <taxon>Actinomycetota</taxon>
        <taxon>Actinomycetes</taxon>
        <taxon>Kitasatosporales</taxon>
        <taxon>Streptomycetaceae</taxon>
        <taxon>Streptomyces</taxon>
    </lineage>
</organism>
<dbReference type="InterPro" id="IPR002104">
    <property type="entry name" value="Integrase_catalytic"/>
</dbReference>
<dbReference type="AlphaFoldDB" id="A0A7M2T0A0"/>
<dbReference type="EMBL" id="CP063373">
    <property type="protein sequence ID" value="QOV41243.1"/>
    <property type="molecule type" value="Genomic_DNA"/>
</dbReference>
<reference evidence="3 4" key="1">
    <citation type="submission" date="2020-10" db="EMBL/GenBank/DDBJ databases">
        <title>Streptomyces ferrugineus complate genome analysis.</title>
        <authorList>
            <person name="Anwar N."/>
        </authorList>
    </citation>
    <scope>NUCLEOTIDE SEQUENCE [LARGE SCALE GENOMIC DNA]</scope>
    <source>
        <strain evidence="3 4">CCTCC AA2014009</strain>
    </source>
</reference>
<protein>
    <submittedName>
        <fullName evidence="3">Tyrosine-type recombinase/integrase</fullName>
    </submittedName>
</protein>
<evidence type="ECO:0000313" key="3">
    <source>
        <dbReference type="EMBL" id="QOV41243.1"/>
    </source>
</evidence>
<dbReference type="PROSITE" id="PS51898">
    <property type="entry name" value="TYR_RECOMBINASE"/>
    <property type="match status" value="1"/>
</dbReference>
<dbReference type="Gene3D" id="1.10.443.10">
    <property type="entry name" value="Intergrase catalytic core"/>
    <property type="match status" value="1"/>
</dbReference>
<dbReference type="Pfam" id="PF00589">
    <property type="entry name" value="Phage_integrase"/>
    <property type="match status" value="1"/>
</dbReference>
<name>A0A7M2T0A0_9ACTN</name>
<dbReference type="InterPro" id="IPR013762">
    <property type="entry name" value="Integrase-like_cat_sf"/>
</dbReference>
<dbReference type="GO" id="GO:0015074">
    <property type="term" value="P:DNA integration"/>
    <property type="evidence" value="ECO:0007669"/>
    <property type="project" value="InterPro"/>
</dbReference>
<gene>
    <name evidence="3" type="ORF">IM697_22435</name>
</gene>
<evidence type="ECO:0000313" key="4">
    <source>
        <dbReference type="Proteomes" id="UP000594205"/>
    </source>
</evidence>
<evidence type="ECO:0000259" key="2">
    <source>
        <dbReference type="PROSITE" id="PS51898"/>
    </source>
</evidence>
<keyword evidence="4" id="KW-1185">Reference proteome</keyword>
<dbReference type="KEGG" id="sfeu:IM697_22435"/>
<dbReference type="GO" id="GO:0006310">
    <property type="term" value="P:DNA recombination"/>
    <property type="evidence" value="ECO:0007669"/>
    <property type="project" value="UniProtKB-KW"/>
</dbReference>
<keyword evidence="1" id="KW-0233">DNA recombination</keyword>
<sequence length="717" mass="80223">MHARNRADLARLIDPLETVSARWGNALTDSARNMLLMEVGRRSVAYWAWDEQTWTAFVASVTGEIRHRRRAHLVAWGYLFGGHRRLHHRVGMPKLRPLADFVFGYGAVDPALDQVCTLLERWETQPKSQPELVRSSVLDALLSAGSPRLEDVTLELLEDLVADHPASSARRRGFFKMSRVLAANGYIPEPLTGSHQQRGTRPETVASVPPEWLEVVLRWRKFSTNEPGTVRTKFPLLLVAGRWAAEKHPEATSPQAWTRDIAAEYIADTMTAVRGQWAGHNRNRTGWGEPLGASGKAGRVDTIRSFFCDLIEWEWITPRFDPRRVLALPLSVRAGRDPDPRIIDDAAWAKLMAAGLTLTAEGLRAYGTPRAKAAGWHANYYPIEMIRALVGVWLFGGLRMDEIRRLELECVRWDQATDPDSGETYRVCLLHIPVNKTTAAFSKPVDPIVGELIDAWKTVRPAQPDITDRKTGQRRQHLFCYRAQLIGSAYLNDKLIPILCAKAGIPETDSRGALTSHRARATIATQLLNAKDPLSLADLQQWLGHKHPSSTRHYAKILQRTLSAAYKRADYFARNVRTIQVLIDRQSILTGAAAGGEQPWKYYDLGEGYCSYDFFAKCPHRLACARCPFYVPKTSSRGQLLAVKDGIDQMLEQLDLTDDEREALEGDREAVAALAERLSDTPTPAGPTPRELGTTDRFIPLTQLTSTITTRGDNGGQ</sequence>
<accession>A0A7M2T0A0</accession>
<evidence type="ECO:0000256" key="1">
    <source>
        <dbReference type="ARBA" id="ARBA00023172"/>
    </source>
</evidence>
<dbReference type="GO" id="GO:0003677">
    <property type="term" value="F:DNA binding"/>
    <property type="evidence" value="ECO:0007669"/>
    <property type="project" value="InterPro"/>
</dbReference>